<dbReference type="PANTHER" id="PTHR11592">
    <property type="entry name" value="GLUTATHIONE PEROXIDASE"/>
    <property type="match status" value="1"/>
</dbReference>
<dbReference type="OrthoDB" id="446890at2759"/>
<dbReference type="Proteomes" id="UP000008820">
    <property type="component" value="Chromosome 3"/>
</dbReference>
<protein>
    <recommendedName>
        <fullName evidence="4">Glutathione peroxidase</fullName>
    </recommendedName>
</protein>
<sequence length="198" mass="21982">MIGRKSAIVCSAVAVLSYCAYRYHFAEMATESTSDYKSASSVYDFTVKDGQGEDISLEKYRGKVLLVVNIASKCGLTKGNYAELTELSQKYADKDFKILSFPCNQFGSQMPEKDGEEMVCHLRDAKADVGDVFARVNVNGDDAAPLYKYLKHKQGGSLGNFIKWNFTKFLVDKNGVPVARYSPTTNPLDIVKDIDKLL</sequence>
<reference evidence="5 6" key="1">
    <citation type="submission" date="2017-06" db="EMBL/GenBank/DDBJ databases">
        <title>Aedes aegypti genome working group (AGWG) sequencing and assembly.</title>
        <authorList>
            <consortium name="Aedes aegypti Genome Working Group (AGWG)"/>
            <person name="Matthews B.J."/>
        </authorList>
    </citation>
    <scope>NUCLEOTIDE SEQUENCE [LARGE SCALE GENOMIC DNA]</scope>
    <source>
        <strain evidence="5 6">LVP_AGWG</strain>
    </source>
</reference>
<comment type="similarity">
    <text evidence="1 4">Belongs to the glutathione peroxidase family.</text>
</comment>
<dbReference type="EnsemblMetazoa" id="AAEL012069-RC">
    <property type="protein sequence ID" value="AAEL012069-PC"/>
    <property type="gene ID" value="AAEL012069"/>
</dbReference>
<keyword evidence="2 4" id="KW-0575">Peroxidase</keyword>
<gene>
    <name evidence="5" type="primary">5575813</name>
</gene>
<reference evidence="5" key="2">
    <citation type="submission" date="2020-05" db="UniProtKB">
        <authorList>
            <consortium name="EnsemblMetazoa"/>
        </authorList>
    </citation>
    <scope>IDENTIFICATION</scope>
    <source>
        <strain evidence="5">LVP_AGWG</strain>
    </source>
</reference>
<evidence type="ECO:0000256" key="3">
    <source>
        <dbReference type="ARBA" id="ARBA00023002"/>
    </source>
</evidence>
<dbReference type="AlphaFoldDB" id="A0A6I8TLS5"/>
<dbReference type="FunCoup" id="A0A6I8TLS5">
    <property type="interactions" value="1292"/>
</dbReference>
<keyword evidence="3 4" id="KW-0560">Oxidoreductase</keyword>
<dbReference type="InterPro" id="IPR000889">
    <property type="entry name" value="Glutathione_peroxidase"/>
</dbReference>
<evidence type="ECO:0000256" key="2">
    <source>
        <dbReference type="ARBA" id="ARBA00022559"/>
    </source>
</evidence>
<evidence type="ECO:0000313" key="6">
    <source>
        <dbReference type="Proteomes" id="UP000008820"/>
    </source>
</evidence>
<dbReference type="OMA" id="TFPMTEK"/>
<evidence type="ECO:0000256" key="1">
    <source>
        <dbReference type="ARBA" id="ARBA00006926"/>
    </source>
</evidence>
<dbReference type="InterPro" id="IPR036249">
    <property type="entry name" value="Thioredoxin-like_sf"/>
</dbReference>
<dbReference type="CDD" id="cd00340">
    <property type="entry name" value="GSH_Peroxidase"/>
    <property type="match status" value="1"/>
</dbReference>
<dbReference type="PIRSF" id="PIRSF000303">
    <property type="entry name" value="Glutathion_perox"/>
    <property type="match status" value="1"/>
</dbReference>
<dbReference type="FunFam" id="3.40.30.10:FF:000025">
    <property type="entry name" value="Glutathione peroxidase"/>
    <property type="match status" value="1"/>
</dbReference>
<dbReference type="InterPro" id="IPR013766">
    <property type="entry name" value="Thioredoxin_domain"/>
</dbReference>
<dbReference type="GO" id="GO:0004601">
    <property type="term" value="F:peroxidase activity"/>
    <property type="evidence" value="ECO:0007669"/>
    <property type="project" value="UniProtKB-KW"/>
</dbReference>
<name>A0A6I8TLS5_AEDAE</name>
<dbReference type="GO" id="GO:0006979">
    <property type="term" value="P:response to oxidative stress"/>
    <property type="evidence" value="ECO:0007669"/>
    <property type="project" value="InterPro"/>
</dbReference>
<evidence type="ECO:0000256" key="4">
    <source>
        <dbReference type="RuleBase" id="RU000499"/>
    </source>
</evidence>
<evidence type="ECO:0000313" key="5">
    <source>
        <dbReference type="EnsemblMetazoa" id="AAEL012069-PC"/>
    </source>
</evidence>
<dbReference type="PRINTS" id="PR01011">
    <property type="entry name" value="GLUTPROXDASE"/>
</dbReference>
<dbReference type="Pfam" id="PF00255">
    <property type="entry name" value="GSHPx"/>
    <property type="match status" value="1"/>
</dbReference>
<dbReference type="SUPFAM" id="SSF52833">
    <property type="entry name" value="Thioredoxin-like"/>
    <property type="match status" value="1"/>
</dbReference>
<dbReference type="Gene3D" id="3.40.30.10">
    <property type="entry name" value="Glutaredoxin"/>
    <property type="match status" value="1"/>
</dbReference>
<dbReference type="InParanoid" id="A0A6I8TLS5"/>
<organism evidence="5 6">
    <name type="scientific">Aedes aegypti</name>
    <name type="common">Yellowfever mosquito</name>
    <name type="synonym">Culex aegypti</name>
    <dbReference type="NCBI Taxonomy" id="7159"/>
    <lineage>
        <taxon>Eukaryota</taxon>
        <taxon>Metazoa</taxon>
        <taxon>Ecdysozoa</taxon>
        <taxon>Arthropoda</taxon>
        <taxon>Hexapoda</taxon>
        <taxon>Insecta</taxon>
        <taxon>Pterygota</taxon>
        <taxon>Neoptera</taxon>
        <taxon>Endopterygota</taxon>
        <taxon>Diptera</taxon>
        <taxon>Nematocera</taxon>
        <taxon>Culicoidea</taxon>
        <taxon>Culicidae</taxon>
        <taxon>Culicinae</taxon>
        <taxon>Aedini</taxon>
        <taxon>Aedes</taxon>
        <taxon>Stegomyia</taxon>
    </lineage>
</organism>
<dbReference type="PROSITE" id="PS51352">
    <property type="entry name" value="THIOREDOXIN_2"/>
    <property type="match status" value="1"/>
</dbReference>
<keyword evidence="6" id="KW-1185">Reference proteome</keyword>
<accession>A0A6I8TLS5</accession>
<proteinExistence type="inferred from homology"/>
<dbReference type="PROSITE" id="PS51355">
    <property type="entry name" value="GLUTATHIONE_PEROXID_3"/>
    <property type="match status" value="1"/>
</dbReference>
<dbReference type="PANTHER" id="PTHR11592:SF78">
    <property type="entry name" value="GLUTATHIONE PEROXIDASE"/>
    <property type="match status" value="1"/>
</dbReference>